<dbReference type="GO" id="GO:0008554">
    <property type="term" value="F:P-type sodium transporter activity"/>
    <property type="evidence" value="ECO:0007669"/>
    <property type="project" value="UniProtKB-EC"/>
</dbReference>
<dbReference type="Gene3D" id="3.40.1110.10">
    <property type="entry name" value="Calcium-transporting ATPase, cytoplasmic domain N"/>
    <property type="match status" value="1"/>
</dbReference>
<dbReference type="SUPFAM" id="SSF81653">
    <property type="entry name" value="Calcium ATPase, transduction domain A"/>
    <property type="match status" value="1"/>
</dbReference>
<keyword evidence="6 22" id="KW-0812">Transmembrane</keyword>
<feature type="domain" description="Cation-transporting P-type ATPase N-terminal" evidence="23">
    <location>
        <begin position="9"/>
        <end position="83"/>
    </location>
</feature>
<evidence type="ECO:0000256" key="6">
    <source>
        <dbReference type="ARBA" id="ARBA00022692"/>
    </source>
</evidence>
<keyword evidence="12" id="KW-1278">Translocase</keyword>
<organism evidence="24 25">
    <name type="scientific">Smittium simulii</name>
    <dbReference type="NCBI Taxonomy" id="133385"/>
    <lineage>
        <taxon>Eukaryota</taxon>
        <taxon>Fungi</taxon>
        <taxon>Fungi incertae sedis</taxon>
        <taxon>Zoopagomycota</taxon>
        <taxon>Kickxellomycotina</taxon>
        <taxon>Harpellomycetes</taxon>
        <taxon>Harpellales</taxon>
        <taxon>Legeriomycetaceae</taxon>
        <taxon>Smittium</taxon>
    </lineage>
</organism>
<dbReference type="PRINTS" id="PR00119">
    <property type="entry name" value="CATATPASE"/>
</dbReference>
<feature type="transmembrane region" description="Helical" evidence="22">
    <location>
        <begin position="249"/>
        <end position="270"/>
    </location>
</feature>
<dbReference type="GO" id="GO:0005886">
    <property type="term" value="C:plasma membrane"/>
    <property type="evidence" value="ECO:0007669"/>
    <property type="project" value="UniProtKB-SubCell"/>
</dbReference>
<dbReference type="InterPro" id="IPR044492">
    <property type="entry name" value="P_typ_ATPase_HD_dom"/>
</dbReference>
<dbReference type="SUPFAM" id="SSF81660">
    <property type="entry name" value="Metal cation-transporting ATPase, ATP-binding domain N"/>
    <property type="match status" value="1"/>
</dbReference>
<dbReference type="GO" id="GO:0016887">
    <property type="term" value="F:ATP hydrolysis activity"/>
    <property type="evidence" value="ECO:0007669"/>
    <property type="project" value="InterPro"/>
</dbReference>
<dbReference type="PROSITE" id="PS00154">
    <property type="entry name" value="ATPASE_E1_E2"/>
    <property type="match status" value="1"/>
</dbReference>
<comment type="catalytic activity">
    <reaction evidence="21">
        <text>Na(+)(in) + ATP + H2O = Na(+)(out) + ADP + phosphate + H(+)</text>
        <dbReference type="Rhea" id="RHEA:14633"/>
        <dbReference type="ChEBI" id="CHEBI:15377"/>
        <dbReference type="ChEBI" id="CHEBI:15378"/>
        <dbReference type="ChEBI" id="CHEBI:29101"/>
        <dbReference type="ChEBI" id="CHEBI:30616"/>
        <dbReference type="ChEBI" id="CHEBI:43474"/>
        <dbReference type="ChEBI" id="CHEBI:456216"/>
        <dbReference type="EC" id="7.2.2.3"/>
    </reaction>
    <physiologicalReaction direction="left-to-right" evidence="21">
        <dbReference type="Rhea" id="RHEA:14634"/>
    </physiologicalReaction>
</comment>
<dbReference type="NCBIfam" id="TIGR01494">
    <property type="entry name" value="ATPase_P-type"/>
    <property type="match status" value="2"/>
</dbReference>
<dbReference type="Pfam" id="PF00122">
    <property type="entry name" value="E1-E2_ATPase"/>
    <property type="match status" value="1"/>
</dbReference>
<evidence type="ECO:0000256" key="12">
    <source>
        <dbReference type="ARBA" id="ARBA00022967"/>
    </source>
</evidence>
<dbReference type="PANTHER" id="PTHR42861">
    <property type="entry name" value="CALCIUM-TRANSPORTING ATPASE"/>
    <property type="match status" value="1"/>
</dbReference>
<dbReference type="Gene3D" id="1.20.1110.10">
    <property type="entry name" value="Calcium-transporting ATPase, transmembrane domain"/>
    <property type="match status" value="1"/>
</dbReference>
<evidence type="ECO:0000256" key="13">
    <source>
        <dbReference type="ARBA" id="ARBA00022989"/>
    </source>
</evidence>
<reference evidence="24 25" key="1">
    <citation type="journal article" date="2018" name="MBio">
        <title>Comparative Genomics Reveals the Core Gene Toolbox for the Fungus-Insect Symbiosis.</title>
        <authorList>
            <person name="Wang Y."/>
            <person name="Stata M."/>
            <person name="Wang W."/>
            <person name="Stajich J.E."/>
            <person name="White M.M."/>
            <person name="Moncalvo J.M."/>
        </authorList>
    </citation>
    <scope>NUCLEOTIDE SEQUENCE [LARGE SCALE GENOMIC DNA]</scope>
    <source>
        <strain evidence="24 25">SWE-8-4</strain>
    </source>
</reference>
<evidence type="ECO:0000256" key="10">
    <source>
        <dbReference type="ARBA" id="ARBA00022842"/>
    </source>
</evidence>
<dbReference type="SFLD" id="SFLDF00027">
    <property type="entry name" value="p-type_atpase"/>
    <property type="match status" value="1"/>
</dbReference>
<keyword evidence="3" id="KW-0813">Transport</keyword>
<dbReference type="InterPro" id="IPR018303">
    <property type="entry name" value="ATPase_P-typ_P_site"/>
</dbReference>
<keyword evidence="5" id="KW-0633">Potassium transport</keyword>
<evidence type="ECO:0000256" key="20">
    <source>
        <dbReference type="ARBA" id="ARBA00048599"/>
    </source>
</evidence>
<dbReference type="SFLD" id="SFLDS00003">
    <property type="entry name" value="Haloacid_Dehalogenase"/>
    <property type="match status" value="1"/>
</dbReference>
<feature type="transmembrane region" description="Helical" evidence="22">
    <location>
        <begin position="909"/>
        <end position="929"/>
    </location>
</feature>
<evidence type="ECO:0000256" key="9">
    <source>
        <dbReference type="ARBA" id="ARBA00022840"/>
    </source>
</evidence>
<gene>
    <name evidence="24" type="ORF">BB561_005337</name>
</gene>
<dbReference type="SFLD" id="SFLDG00002">
    <property type="entry name" value="C1.7:_P-type_atpase_like"/>
    <property type="match status" value="1"/>
</dbReference>
<keyword evidence="9" id="KW-0067">ATP-binding</keyword>
<keyword evidence="4" id="KW-1003">Cell membrane</keyword>
<evidence type="ECO:0000256" key="2">
    <source>
        <dbReference type="ARBA" id="ARBA00004651"/>
    </source>
</evidence>
<keyword evidence="10" id="KW-0460">Magnesium</keyword>
<dbReference type="InterPro" id="IPR036412">
    <property type="entry name" value="HAD-like_sf"/>
</dbReference>
<dbReference type="EMBL" id="MBFR01000312">
    <property type="protein sequence ID" value="PVU89478.1"/>
    <property type="molecule type" value="Genomic_DNA"/>
</dbReference>
<feature type="transmembrane region" description="Helical" evidence="22">
    <location>
        <begin position="63"/>
        <end position="81"/>
    </location>
</feature>
<dbReference type="Gene3D" id="2.70.150.10">
    <property type="entry name" value="Calcium-transporting ATPase, cytoplasmic transduction domain A"/>
    <property type="match status" value="1"/>
</dbReference>
<keyword evidence="11" id="KW-0630">Potassium</keyword>
<dbReference type="InterPro" id="IPR023299">
    <property type="entry name" value="ATPase_P-typ_cyto_dom_N"/>
</dbReference>
<protein>
    <recommendedName>
        <fullName evidence="19">P-type Na(+) transporter</fullName>
        <ecNumber evidence="19">7.2.2.3</ecNumber>
    </recommendedName>
</protein>
<evidence type="ECO:0000256" key="22">
    <source>
        <dbReference type="SAM" id="Phobius"/>
    </source>
</evidence>
<evidence type="ECO:0000256" key="18">
    <source>
        <dbReference type="ARBA" id="ARBA00035017"/>
    </source>
</evidence>
<evidence type="ECO:0000256" key="8">
    <source>
        <dbReference type="ARBA" id="ARBA00022741"/>
    </source>
</evidence>
<dbReference type="InterPro" id="IPR059000">
    <property type="entry name" value="ATPase_P-type_domA"/>
</dbReference>
<dbReference type="Pfam" id="PF00690">
    <property type="entry name" value="Cation_ATPase_N"/>
    <property type="match status" value="1"/>
</dbReference>
<keyword evidence="13 22" id="KW-1133">Transmembrane helix</keyword>
<dbReference type="Proteomes" id="UP000245383">
    <property type="component" value="Unassembled WGS sequence"/>
</dbReference>
<dbReference type="SUPFAM" id="SSF81665">
    <property type="entry name" value="Calcium ATPase, transmembrane domain M"/>
    <property type="match status" value="1"/>
</dbReference>
<evidence type="ECO:0000256" key="21">
    <source>
        <dbReference type="ARBA" id="ARBA00049499"/>
    </source>
</evidence>
<comment type="similarity">
    <text evidence="18">Belongs to the cation transport ATPase (P-type) (TC 3.A.3) family. Type IID subfamily.</text>
</comment>
<dbReference type="PRINTS" id="PR00121">
    <property type="entry name" value="NAKATPASE"/>
</dbReference>
<evidence type="ECO:0000256" key="16">
    <source>
        <dbReference type="ARBA" id="ARBA00023136"/>
    </source>
</evidence>
<dbReference type="SMART" id="SM00831">
    <property type="entry name" value="Cation_ATPase_N"/>
    <property type="match status" value="1"/>
</dbReference>
<dbReference type="OrthoDB" id="116380at2759"/>
<feature type="transmembrane region" description="Helical" evidence="22">
    <location>
        <begin position="941"/>
        <end position="961"/>
    </location>
</feature>
<evidence type="ECO:0000256" key="4">
    <source>
        <dbReference type="ARBA" id="ARBA00022475"/>
    </source>
</evidence>
<dbReference type="Gene3D" id="3.40.50.1000">
    <property type="entry name" value="HAD superfamily/HAD-like"/>
    <property type="match status" value="1"/>
</dbReference>
<dbReference type="Pfam" id="PF00689">
    <property type="entry name" value="Cation_ATPase_C"/>
    <property type="match status" value="1"/>
</dbReference>
<keyword evidence="15" id="KW-0406">Ion transport</keyword>
<dbReference type="GO" id="GO:0005524">
    <property type="term" value="F:ATP binding"/>
    <property type="evidence" value="ECO:0007669"/>
    <property type="project" value="UniProtKB-KW"/>
</dbReference>
<dbReference type="InterPro" id="IPR004014">
    <property type="entry name" value="ATPase_P-typ_cation-transptr_N"/>
</dbReference>
<dbReference type="GO" id="GO:0046872">
    <property type="term" value="F:metal ion binding"/>
    <property type="evidence" value="ECO:0007669"/>
    <property type="project" value="UniProtKB-KW"/>
</dbReference>
<feature type="transmembrane region" description="Helical" evidence="22">
    <location>
        <begin position="820"/>
        <end position="841"/>
    </location>
</feature>
<feature type="transmembrane region" description="Helical" evidence="22">
    <location>
        <begin position="871"/>
        <end position="888"/>
    </location>
</feature>
<dbReference type="InterPro" id="IPR023214">
    <property type="entry name" value="HAD_sf"/>
</dbReference>
<dbReference type="SUPFAM" id="SSF56784">
    <property type="entry name" value="HAD-like"/>
    <property type="match status" value="1"/>
</dbReference>
<proteinExistence type="inferred from homology"/>
<dbReference type="InterPro" id="IPR023298">
    <property type="entry name" value="ATPase_P-typ_TM_dom_sf"/>
</dbReference>
<dbReference type="Pfam" id="PF13246">
    <property type="entry name" value="Cation_ATPase"/>
    <property type="match status" value="1"/>
</dbReference>
<comment type="cofactor">
    <cofactor evidence="1">
        <name>Mg(2+)</name>
        <dbReference type="ChEBI" id="CHEBI:18420"/>
    </cofactor>
</comment>
<dbReference type="FunFam" id="3.40.50.1000:FF:000047">
    <property type="entry name" value="Sodium P-type ATPase"/>
    <property type="match status" value="1"/>
</dbReference>
<keyword evidence="25" id="KW-1185">Reference proteome</keyword>
<accession>A0A2T9YAV3</accession>
<sequence>MDETQNVNNFHTLTVIETVEILKTDLKTGLFVEEVEKRRVQYGENKLIGDAGVSWFKVMINQFLNILVLILIGASILSFVVKDYAEAAVILIIVFLNAAIGFVQEFKAEKTVESLKKMTSPSSQVLRNSEFVSLPTSELVPGDIIALNSGDVVGADCRIFETVNLETDEALLTGEALPIPKNHELVCKLDDSVGDRLNLVYSSTIVTKGRAQAIVYATGMTTEVGKIAKKLMATDKKQKTKLNRSLDRMALVLLTISGLLALVVFATNKFKLDPEIVLYAVSLAIAVIPEGLVAVVTLTMAIGVRQLSKQQALVRQLNSIETLGSVTDICSDKTGTLTQSKMVLVRAWAPSDGIFTIDGLGLEPIGSVYRTPNPLESSITISGIKDQHELITSDNISQSFALLTKAAALCNNAEIKFDKEKGEWYNTGDPTETALQVFATKLEMSKLNLIEHKGYKILAEFPFDSGVKRMTVIVQTPDNQKIAFLKGATERVVDSCTHIQNGESIKPISSESLYNFVEPQIEKMAGDGLRVISLAYRIIEDHVITDSFDNLDREDIEKDFTYIGIVGIYDPPRPESRSSVEKCHQAGIVVRMLTGDHPATATAIAKQVGILQSIHNENPKQGDSTTVQVEQLVMTARDFDAMTTDQIDAMPELPLVIARCTPETKVKLIEALHRRKAIVAMTGDGVNDSPSLKFADVGIAMGMTGSDVAKQASSIILTDDNFSTIVRAVAEGRRMFSNIVRFTIELIGSNVAELVCLTIGLVFKDTNGYSVFPLSPVAILTNNMLTGTPPAMALGTEKALPDNMTNPPRDPLKGLFTAEVVCDLIVQGTFIGGLSITAYWLRLNVFGDGQLGARCNLEFNETCNTVFKARGVNFACLTLLILNFAYSCRDTRRQTLSLSMIKRVFENKGLAFSYLSAWIITFIALYVPVLNEKIFKHHPISWEWGIVFVSFVLYFIFDAIYKYVKRYIFRPNHVVTEMQAQLQNNANRNMIKEL</sequence>
<evidence type="ECO:0000256" key="17">
    <source>
        <dbReference type="ARBA" id="ARBA00023201"/>
    </source>
</evidence>
<keyword evidence="7" id="KW-0479">Metal-binding</keyword>
<evidence type="ECO:0000256" key="7">
    <source>
        <dbReference type="ARBA" id="ARBA00022723"/>
    </source>
</evidence>
<evidence type="ECO:0000256" key="11">
    <source>
        <dbReference type="ARBA" id="ARBA00022958"/>
    </source>
</evidence>
<keyword evidence="17" id="KW-0739">Sodium transport</keyword>
<keyword evidence="16 22" id="KW-0472">Membrane</keyword>
<dbReference type="GO" id="GO:0006813">
    <property type="term" value="P:potassium ion transport"/>
    <property type="evidence" value="ECO:0007669"/>
    <property type="project" value="UniProtKB-KW"/>
</dbReference>
<keyword evidence="14" id="KW-0915">Sodium</keyword>
<dbReference type="InterPro" id="IPR001757">
    <property type="entry name" value="P_typ_ATPase"/>
</dbReference>
<evidence type="ECO:0000256" key="1">
    <source>
        <dbReference type="ARBA" id="ARBA00001946"/>
    </source>
</evidence>
<dbReference type="InterPro" id="IPR006068">
    <property type="entry name" value="ATPase_P-typ_cation-transptr_C"/>
</dbReference>
<dbReference type="NCBIfam" id="TIGR01523">
    <property type="entry name" value="ATPase-IID_K-Na"/>
    <property type="match status" value="1"/>
</dbReference>
<evidence type="ECO:0000256" key="5">
    <source>
        <dbReference type="ARBA" id="ARBA00022538"/>
    </source>
</evidence>
<comment type="catalytic activity">
    <reaction evidence="20">
        <text>K(+)(in) + ATP + H2O = K(+)(out) + ADP + phosphate + H(+)</text>
        <dbReference type="Rhea" id="RHEA:75815"/>
        <dbReference type="ChEBI" id="CHEBI:15377"/>
        <dbReference type="ChEBI" id="CHEBI:15378"/>
        <dbReference type="ChEBI" id="CHEBI:29103"/>
        <dbReference type="ChEBI" id="CHEBI:30616"/>
        <dbReference type="ChEBI" id="CHEBI:43474"/>
        <dbReference type="ChEBI" id="CHEBI:456216"/>
    </reaction>
</comment>
<feature type="transmembrane region" description="Helical" evidence="22">
    <location>
        <begin position="87"/>
        <end position="106"/>
    </location>
</feature>
<dbReference type="InterPro" id="IPR006414">
    <property type="entry name" value="P-type_ATPase_IID"/>
</dbReference>
<dbReference type="EC" id="7.2.2.3" evidence="19"/>
<evidence type="ECO:0000256" key="19">
    <source>
        <dbReference type="ARBA" id="ARBA00035029"/>
    </source>
</evidence>
<evidence type="ECO:0000259" key="23">
    <source>
        <dbReference type="SMART" id="SM00831"/>
    </source>
</evidence>
<dbReference type="AlphaFoldDB" id="A0A2T9YAV3"/>
<dbReference type="STRING" id="133385.A0A2T9YAV3"/>
<evidence type="ECO:0000256" key="3">
    <source>
        <dbReference type="ARBA" id="ARBA00022448"/>
    </source>
</evidence>
<comment type="caution">
    <text evidence="24">The sequence shown here is derived from an EMBL/GenBank/DDBJ whole genome shotgun (WGS) entry which is preliminary data.</text>
</comment>
<evidence type="ECO:0000256" key="15">
    <source>
        <dbReference type="ARBA" id="ARBA00023065"/>
    </source>
</evidence>
<comment type="subcellular location">
    <subcellularLocation>
        <location evidence="2">Cell membrane</location>
        <topology evidence="2">Multi-pass membrane protein</topology>
    </subcellularLocation>
</comment>
<feature type="transmembrane region" description="Helical" evidence="22">
    <location>
        <begin position="276"/>
        <end position="302"/>
    </location>
</feature>
<evidence type="ECO:0000313" key="25">
    <source>
        <dbReference type="Proteomes" id="UP000245383"/>
    </source>
</evidence>
<evidence type="ECO:0000256" key="14">
    <source>
        <dbReference type="ARBA" id="ARBA00023053"/>
    </source>
</evidence>
<evidence type="ECO:0000313" key="24">
    <source>
        <dbReference type="EMBL" id="PVU89478.1"/>
    </source>
</evidence>
<dbReference type="InterPro" id="IPR008250">
    <property type="entry name" value="ATPase_P-typ_transduc_dom_A_sf"/>
</dbReference>
<name>A0A2T9YAV3_9FUNG</name>
<keyword evidence="8" id="KW-0547">Nucleotide-binding</keyword>